<dbReference type="InterPro" id="IPR050266">
    <property type="entry name" value="AB_hydrolase_sf"/>
</dbReference>
<organism evidence="2 3">
    <name type="scientific">Hylemonella gracilis str. Niagara R</name>
    <dbReference type="NCBI Taxonomy" id="1458275"/>
    <lineage>
        <taxon>Bacteria</taxon>
        <taxon>Pseudomonadati</taxon>
        <taxon>Pseudomonadota</taxon>
        <taxon>Betaproteobacteria</taxon>
        <taxon>Burkholderiales</taxon>
        <taxon>Comamonadaceae</taxon>
        <taxon>Hylemonella</taxon>
    </lineage>
</organism>
<dbReference type="EMBL" id="JEMG01000001">
    <property type="protein sequence ID" value="EYC52835.1"/>
    <property type="molecule type" value="Genomic_DNA"/>
</dbReference>
<gene>
    <name evidence="2" type="ORF">AZ34_08150</name>
</gene>
<accession>A0A016XLQ2</accession>
<dbReference type="eggNOG" id="COG1073">
    <property type="taxonomic scope" value="Bacteria"/>
</dbReference>
<sequence>MTIALSAPASAIPTPRPALTPAAAYAQQASFPPLRAPTVQNPRHLGRALRLLAGVAPELATRLLWRLWFTPPRALPNERARALLETVEHRFEVYSGDQGAVVQGWGQGPAVLLAHGWGAYGAQLGSFVPVLQSAGYRVLTLDAPGHGGQTRRPYRLDQYAQLLHDVILHAGKVHAVIGHSLGATAAAMALHQLDSPAPYVGIASSANLKTVLQTFEQRVGLGPKLFRRLEAAFADVFGPSWWRDYSLDHHLPLLRGPALLVHDHDDTEASVENSRYLSHLRPGTALHLTWGLGHNRVLHDRDVVQTVVDFIARH</sequence>
<dbReference type="Proteomes" id="UP000023268">
    <property type="component" value="Unassembled WGS sequence"/>
</dbReference>
<dbReference type="PANTHER" id="PTHR43798">
    <property type="entry name" value="MONOACYLGLYCEROL LIPASE"/>
    <property type="match status" value="1"/>
</dbReference>
<evidence type="ECO:0000313" key="2">
    <source>
        <dbReference type="EMBL" id="EYC52835.1"/>
    </source>
</evidence>
<evidence type="ECO:0000259" key="1">
    <source>
        <dbReference type="Pfam" id="PF00561"/>
    </source>
</evidence>
<dbReference type="InterPro" id="IPR000073">
    <property type="entry name" value="AB_hydrolase_1"/>
</dbReference>
<dbReference type="GO" id="GO:0016020">
    <property type="term" value="C:membrane"/>
    <property type="evidence" value="ECO:0007669"/>
    <property type="project" value="TreeGrafter"/>
</dbReference>
<dbReference type="STRING" id="1458275.AZ34_08150"/>
<dbReference type="Pfam" id="PF00561">
    <property type="entry name" value="Abhydrolase_1"/>
    <property type="match status" value="1"/>
</dbReference>
<evidence type="ECO:0000313" key="3">
    <source>
        <dbReference type="Proteomes" id="UP000023268"/>
    </source>
</evidence>
<dbReference type="InterPro" id="IPR029058">
    <property type="entry name" value="AB_hydrolase_fold"/>
</dbReference>
<dbReference type="AlphaFoldDB" id="A0A016XLQ2"/>
<dbReference type="PANTHER" id="PTHR43798:SF33">
    <property type="entry name" value="HYDROLASE, PUTATIVE (AFU_ORTHOLOGUE AFUA_2G14860)-RELATED"/>
    <property type="match status" value="1"/>
</dbReference>
<dbReference type="SUPFAM" id="SSF53474">
    <property type="entry name" value="alpha/beta-Hydrolases"/>
    <property type="match status" value="1"/>
</dbReference>
<dbReference type="RefSeq" id="WP_035606844.1">
    <property type="nucleotide sequence ID" value="NZ_JEMG01000001.1"/>
</dbReference>
<comment type="caution">
    <text evidence="2">The sequence shown here is derived from an EMBL/GenBank/DDBJ whole genome shotgun (WGS) entry which is preliminary data.</text>
</comment>
<dbReference type="Gene3D" id="3.40.50.1820">
    <property type="entry name" value="alpha/beta hydrolase"/>
    <property type="match status" value="1"/>
</dbReference>
<proteinExistence type="predicted"/>
<protein>
    <recommendedName>
        <fullName evidence="1">AB hydrolase-1 domain-containing protein</fullName>
    </recommendedName>
</protein>
<name>A0A016XLQ2_9BURK</name>
<feature type="domain" description="AB hydrolase-1" evidence="1">
    <location>
        <begin position="109"/>
        <end position="218"/>
    </location>
</feature>
<reference evidence="2 3" key="1">
    <citation type="submission" date="2014-02" db="EMBL/GenBank/DDBJ databases">
        <title>Draft Genome of Hylemonella gracilis isolated from the Niagara River.</title>
        <authorList>
            <person name="Pawlowski D.R."/>
            <person name="Koudelka G.B."/>
        </authorList>
    </citation>
    <scope>NUCLEOTIDE SEQUENCE [LARGE SCALE GENOMIC DNA]</scope>
    <source>
        <strain evidence="2 3">Niagara R</strain>
    </source>
</reference>